<reference evidence="1" key="1">
    <citation type="submission" date="2023-03" db="EMBL/GenBank/DDBJ databases">
        <title>Chromosome-level genomes of two armyworms, Mythimna separata and Mythimna loreyi, provide insights into the biosynthesis and reception of sex pheromones.</title>
        <authorList>
            <person name="Zhao H."/>
        </authorList>
    </citation>
    <scope>NUCLEOTIDE SEQUENCE</scope>
    <source>
        <strain evidence="1">BeijingLab</strain>
    </source>
</reference>
<protein>
    <submittedName>
        <fullName evidence="1">Uncharacterized protein</fullName>
    </submittedName>
</protein>
<sequence>MQFKVLFTLFFVLRHCVNGVPIETSLSNLNRYFTPHIIGGIEAPQGYAPYMAAILIGDDFVMVACGGSLVLPNLILTAAHCVDVYRVPGGQLMNIFHGVVGSNNFRSGGTTVQFRGYHMHAEWNPVTMANDIGLLLLTEKVLLGKSIQLMAMNFDYIDAEESSFVTGWGLIATRPSITPFNLQLLEVNTLRPQACVDTIREASAIWWPTAPSVDPALMICALNSDGRKEMALERGGLCYGDSGSPLVSRKTGTQIGIASWVIGCALVGVPDMHARISPYQEFIRSVMELYE</sequence>
<organism evidence="1 2">
    <name type="scientific">Mythimna loreyi</name>
    <dbReference type="NCBI Taxonomy" id="667449"/>
    <lineage>
        <taxon>Eukaryota</taxon>
        <taxon>Metazoa</taxon>
        <taxon>Ecdysozoa</taxon>
        <taxon>Arthropoda</taxon>
        <taxon>Hexapoda</taxon>
        <taxon>Insecta</taxon>
        <taxon>Pterygota</taxon>
        <taxon>Neoptera</taxon>
        <taxon>Endopterygota</taxon>
        <taxon>Lepidoptera</taxon>
        <taxon>Glossata</taxon>
        <taxon>Ditrysia</taxon>
        <taxon>Noctuoidea</taxon>
        <taxon>Noctuidae</taxon>
        <taxon>Noctuinae</taxon>
        <taxon>Hadenini</taxon>
        <taxon>Mythimna</taxon>
    </lineage>
</organism>
<name>A0ACC2QJL8_9NEOP</name>
<dbReference type="Proteomes" id="UP001231649">
    <property type="component" value="Chromosome 3"/>
</dbReference>
<proteinExistence type="predicted"/>
<comment type="caution">
    <text evidence="1">The sequence shown here is derived from an EMBL/GenBank/DDBJ whole genome shotgun (WGS) entry which is preliminary data.</text>
</comment>
<evidence type="ECO:0000313" key="2">
    <source>
        <dbReference type="Proteomes" id="UP001231649"/>
    </source>
</evidence>
<keyword evidence="2" id="KW-1185">Reference proteome</keyword>
<dbReference type="EMBL" id="CM056779">
    <property type="protein sequence ID" value="KAJ8719358.1"/>
    <property type="molecule type" value="Genomic_DNA"/>
</dbReference>
<accession>A0ACC2QJL8</accession>
<gene>
    <name evidence="1" type="ORF">PYW08_011533</name>
</gene>
<evidence type="ECO:0000313" key="1">
    <source>
        <dbReference type="EMBL" id="KAJ8719358.1"/>
    </source>
</evidence>